<dbReference type="EMBL" id="BGZK01001974">
    <property type="protein sequence ID" value="GBP89092.1"/>
    <property type="molecule type" value="Genomic_DNA"/>
</dbReference>
<evidence type="ECO:0000313" key="2">
    <source>
        <dbReference type="Proteomes" id="UP000299102"/>
    </source>
</evidence>
<protein>
    <submittedName>
        <fullName evidence="1">Uncharacterized protein</fullName>
    </submittedName>
</protein>
<organism evidence="1 2">
    <name type="scientific">Eumeta variegata</name>
    <name type="common">Bagworm moth</name>
    <name type="synonym">Eumeta japonica</name>
    <dbReference type="NCBI Taxonomy" id="151549"/>
    <lineage>
        <taxon>Eukaryota</taxon>
        <taxon>Metazoa</taxon>
        <taxon>Ecdysozoa</taxon>
        <taxon>Arthropoda</taxon>
        <taxon>Hexapoda</taxon>
        <taxon>Insecta</taxon>
        <taxon>Pterygota</taxon>
        <taxon>Neoptera</taxon>
        <taxon>Endopterygota</taxon>
        <taxon>Lepidoptera</taxon>
        <taxon>Glossata</taxon>
        <taxon>Ditrysia</taxon>
        <taxon>Tineoidea</taxon>
        <taxon>Psychidae</taxon>
        <taxon>Oiketicinae</taxon>
        <taxon>Eumeta</taxon>
    </lineage>
</organism>
<reference evidence="1 2" key="1">
    <citation type="journal article" date="2019" name="Commun. Biol.">
        <title>The bagworm genome reveals a unique fibroin gene that provides high tensile strength.</title>
        <authorList>
            <person name="Kono N."/>
            <person name="Nakamura H."/>
            <person name="Ohtoshi R."/>
            <person name="Tomita M."/>
            <person name="Numata K."/>
            <person name="Arakawa K."/>
        </authorList>
    </citation>
    <scope>NUCLEOTIDE SEQUENCE [LARGE SCALE GENOMIC DNA]</scope>
</reference>
<evidence type="ECO:0000313" key="1">
    <source>
        <dbReference type="EMBL" id="GBP89092.1"/>
    </source>
</evidence>
<name>A0A4C1ZP30_EUMVA</name>
<accession>A0A4C1ZP30</accession>
<comment type="caution">
    <text evidence="1">The sequence shown here is derived from an EMBL/GenBank/DDBJ whole genome shotgun (WGS) entry which is preliminary data.</text>
</comment>
<sequence>MLSVSKVISLQATTALMDNTVVVRRLSVFNCGSELVPVMAAAGGSVPECSVRLWRCDRAPTAAVRAAPHVSECDEMPLTVIKTECAAEASAITQGLLAAVSQPREDSVADTNLLVNQRGDFIMKREDEAEEVMIPHELEIGPTVLQQKTPVWSRPPSDQRGDFIIKREDEPEEVMIIHELDIGPTVLQQKTAVWPLVLSDQRFDPSHSQELPIPIPLESVEIGENSNGKFEELDEKDEAQDPSFELSAEPHLLTQGDFNISLRDLNLSKKQAQLLGSCFKG</sequence>
<gene>
    <name evidence="1" type="ORF">EVAR_64157_1</name>
</gene>
<dbReference type="AlphaFoldDB" id="A0A4C1ZP30"/>
<keyword evidence="2" id="KW-1185">Reference proteome</keyword>
<dbReference type="Proteomes" id="UP000299102">
    <property type="component" value="Unassembled WGS sequence"/>
</dbReference>
<proteinExistence type="predicted"/>